<feature type="domain" description="VWFA" evidence="2">
    <location>
        <begin position="164"/>
        <end position="431"/>
    </location>
</feature>
<gene>
    <name evidence="3" type="ORF">GCM10011503_14680</name>
</gene>
<dbReference type="Gene3D" id="3.40.50.410">
    <property type="entry name" value="von Willebrand factor, type A domain"/>
    <property type="match status" value="1"/>
</dbReference>
<name>A0ABQ1JEN4_9PROT</name>
<proteinExistence type="predicted"/>
<sequence>MSIPVACSKDAARPFRLGAFGLRECIRLKSFRRRVSGQVAILFALTVLPIAFIAGFAIDFQLLTKKKAKAQYSLDSAVIAGTRAYQDGAGLAEVTNVVRNYFNAVIENTESHLVCTPPEVTIDDTDVEATTNCVMTTTLSSIAGIEEMNFTIETGTTFGIGKVDVAFVFDVSGSMSGSRIADLKLAAYDAVDILIPAEAQPGHEDDVRLAMVSYNGAFNAGTYFETVTGQSPNQTYTYYSDGRWRNYNYTTTCVFERGGSEAYTEALPGPGQYLEAADVFERNDCANASPPLELTSNAQALNDYVEALEAGGNTAGHLGVAWGWYMISPQWTTILPIDSAPLPYDEPDTAKAIVLMTDGAFNTTGDSGNGTSSVQARNVCDNIKTAGIVIYSVAFQAPEAGEEVLHYCASDAESFFTPQNGQQLQDAYQAIASSISDLRISH</sequence>
<keyword evidence="4" id="KW-1185">Reference proteome</keyword>
<dbReference type="RefSeq" id="WP_158084668.1">
    <property type="nucleotide sequence ID" value="NZ_BMKF01000001.1"/>
</dbReference>
<comment type="caution">
    <text evidence="3">The sequence shown here is derived from an EMBL/GenBank/DDBJ whole genome shotgun (WGS) entry which is preliminary data.</text>
</comment>
<evidence type="ECO:0000259" key="2">
    <source>
        <dbReference type="PROSITE" id="PS50234"/>
    </source>
</evidence>
<feature type="transmembrane region" description="Helical" evidence="1">
    <location>
        <begin position="39"/>
        <end position="58"/>
    </location>
</feature>
<accession>A0ABQ1JEN4</accession>
<evidence type="ECO:0000256" key="1">
    <source>
        <dbReference type="SAM" id="Phobius"/>
    </source>
</evidence>
<evidence type="ECO:0000313" key="4">
    <source>
        <dbReference type="Proteomes" id="UP000628854"/>
    </source>
</evidence>
<reference evidence="4" key="1">
    <citation type="journal article" date="2019" name="Int. J. Syst. Evol. Microbiol.">
        <title>The Global Catalogue of Microorganisms (GCM) 10K type strain sequencing project: providing services to taxonomists for standard genome sequencing and annotation.</title>
        <authorList>
            <consortium name="The Broad Institute Genomics Platform"/>
            <consortium name="The Broad Institute Genome Sequencing Center for Infectious Disease"/>
            <person name="Wu L."/>
            <person name="Ma J."/>
        </authorList>
    </citation>
    <scope>NUCLEOTIDE SEQUENCE [LARGE SCALE GENOMIC DNA]</scope>
    <source>
        <strain evidence="4">CGMCC 1.15928</strain>
    </source>
</reference>
<keyword evidence="1" id="KW-0472">Membrane</keyword>
<dbReference type="EMBL" id="BMKF01000001">
    <property type="protein sequence ID" value="GGB66924.1"/>
    <property type="molecule type" value="Genomic_DNA"/>
</dbReference>
<keyword evidence="1" id="KW-1133">Transmembrane helix</keyword>
<keyword evidence="1" id="KW-0812">Transmembrane</keyword>
<dbReference type="SUPFAM" id="SSF53300">
    <property type="entry name" value="vWA-like"/>
    <property type="match status" value="1"/>
</dbReference>
<dbReference type="PROSITE" id="PS50234">
    <property type="entry name" value="VWFA"/>
    <property type="match status" value="1"/>
</dbReference>
<organism evidence="3 4">
    <name type="scientific">Henriciella pelagia</name>
    <dbReference type="NCBI Taxonomy" id="1977912"/>
    <lineage>
        <taxon>Bacteria</taxon>
        <taxon>Pseudomonadati</taxon>
        <taxon>Pseudomonadota</taxon>
        <taxon>Alphaproteobacteria</taxon>
        <taxon>Hyphomonadales</taxon>
        <taxon>Hyphomonadaceae</taxon>
        <taxon>Henriciella</taxon>
    </lineage>
</organism>
<dbReference type="Pfam" id="PF13400">
    <property type="entry name" value="Tad"/>
    <property type="match status" value="1"/>
</dbReference>
<dbReference type="InterPro" id="IPR028087">
    <property type="entry name" value="Tad_N"/>
</dbReference>
<dbReference type="InterPro" id="IPR036465">
    <property type="entry name" value="vWFA_dom_sf"/>
</dbReference>
<dbReference type="InterPro" id="IPR002035">
    <property type="entry name" value="VWF_A"/>
</dbReference>
<evidence type="ECO:0000313" key="3">
    <source>
        <dbReference type="EMBL" id="GGB66924.1"/>
    </source>
</evidence>
<dbReference type="Proteomes" id="UP000628854">
    <property type="component" value="Unassembled WGS sequence"/>
</dbReference>
<protein>
    <recommendedName>
        <fullName evidence="2">VWFA domain-containing protein</fullName>
    </recommendedName>
</protein>